<dbReference type="GO" id="GO:0005524">
    <property type="term" value="F:ATP binding"/>
    <property type="evidence" value="ECO:0007669"/>
    <property type="project" value="UniProtKB-UniRule"/>
</dbReference>
<feature type="region of interest" description="Disordered" evidence="10">
    <location>
        <begin position="308"/>
        <end position="342"/>
    </location>
</feature>
<feature type="binding site" evidence="9">
    <location>
        <position position="105"/>
    </location>
    <ligand>
        <name>substrate</name>
    </ligand>
</feature>
<evidence type="ECO:0000256" key="6">
    <source>
        <dbReference type="ARBA" id="ARBA00022777"/>
    </source>
</evidence>
<gene>
    <name evidence="9" type="primary">argB</name>
    <name evidence="12" type="ORF">EDD32_2462</name>
</gene>
<dbReference type="GO" id="GO:0042450">
    <property type="term" value="P:L-arginine biosynthetic process via ornithine"/>
    <property type="evidence" value="ECO:0007669"/>
    <property type="project" value="UniProtKB-UniRule"/>
</dbReference>
<dbReference type="InterPro" id="IPR001048">
    <property type="entry name" value="Asp/Glu/Uridylate_kinase"/>
</dbReference>
<sequence>MSEADVSSTTEEFYFDTERDLFPHQKAEVLVQALPWLQRFSGARVVIKYGGNAMVAENLKRTFAQDILFLHQVGLRPVVVHGGGPQISTMLERVGLESEFRGGLRVTTPEVMDVVRMVLTGQVQRELVGLLNADVAHAVGLSGEDGRLLRARRRPATVGGESVDVGLVGDVVEVDPQAVEDLLAAGRIPVVSTVALDVDEPGQVLNVNADTAAAALAVALGATKLVILTDVEGLYARWPDTASLISRLAAAELEEMLPSLQSGMVPKMEACLRAVHGGVPQAHVIDGRQEHSMLLEIFTDAGVGTLVEPDGAAADGPAAADGLAPEHPAPAHTSEPTDLEQP</sequence>
<dbReference type="RefSeq" id="WP_123917879.1">
    <property type="nucleotide sequence ID" value="NZ_RKRA01000001.1"/>
</dbReference>
<dbReference type="GO" id="GO:0005737">
    <property type="term" value="C:cytoplasm"/>
    <property type="evidence" value="ECO:0007669"/>
    <property type="project" value="UniProtKB-SubCell"/>
</dbReference>
<dbReference type="CDD" id="cd04250">
    <property type="entry name" value="AAK_NAGK-C"/>
    <property type="match status" value="1"/>
</dbReference>
<dbReference type="AlphaFoldDB" id="A0A3N4ZQU0"/>
<keyword evidence="5 9" id="KW-0547">Nucleotide-binding</keyword>
<comment type="function">
    <text evidence="9">Catalyzes the ATP-dependent phosphorylation of N-acetyl-L-glutamate.</text>
</comment>
<dbReference type="InterPro" id="IPR004662">
    <property type="entry name" value="AcgluKinase_fam"/>
</dbReference>
<evidence type="ECO:0000256" key="10">
    <source>
        <dbReference type="SAM" id="MobiDB-lite"/>
    </source>
</evidence>
<dbReference type="InterPro" id="IPR001057">
    <property type="entry name" value="Glu/AcGlu_kinase"/>
</dbReference>
<protein>
    <recommendedName>
        <fullName evidence="9">Acetylglutamate kinase</fullName>
        <ecNumber evidence="9">2.7.2.8</ecNumber>
    </recommendedName>
    <alternativeName>
        <fullName evidence="9">N-acetyl-L-glutamate 5-phosphotransferase</fullName>
    </alternativeName>
    <alternativeName>
        <fullName evidence="9">NAG kinase</fullName>
        <shortName evidence="9">NAGK</shortName>
    </alternativeName>
</protein>
<name>A0A3N4ZQU0_9MICO</name>
<evidence type="ECO:0000256" key="2">
    <source>
        <dbReference type="ARBA" id="ARBA00022571"/>
    </source>
</evidence>
<evidence type="ECO:0000256" key="5">
    <source>
        <dbReference type="ARBA" id="ARBA00022741"/>
    </source>
</evidence>
<evidence type="ECO:0000256" key="1">
    <source>
        <dbReference type="ARBA" id="ARBA00004828"/>
    </source>
</evidence>
<proteinExistence type="inferred from homology"/>
<dbReference type="PRINTS" id="PR00474">
    <property type="entry name" value="GLU5KINASE"/>
</dbReference>
<dbReference type="Gene3D" id="3.40.1160.10">
    <property type="entry name" value="Acetylglutamate kinase-like"/>
    <property type="match status" value="1"/>
</dbReference>
<evidence type="ECO:0000256" key="3">
    <source>
        <dbReference type="ARBA" id="ARBA00022605"/>
    </source>
</evidence>
<dbReference type="FunFam" id="3.40.1160.10:FF:000004">
    <property type="entry name" value="Acetylglutamate kinase"/>
    <property type="match status" value="1"/>
</dbReference>
<comment type="caution">
    <text evidence="12">The sequence shown here is derived from an EMBL/GenBank/DDBJ whole genome shotgun (WGS) entry which is preliminary data.</text>
</comment>
<feature type="compositionally biased region" description="Low complexity" evidence="10">
    <location>
        <begin position="309"/>
        <end position="325"/>
    </location>
</feature>
<keyword evidence="7 9" id="KW-0067">ATP-binding</keyword>
<comment type="similarity">
    <text evidence="9">Belongs to the acetylglutamate kinase family. ArgB subfamily.</text>
</comment>
<organism evidence="12 13">
    <name type="scientific">Georgenia muralis</name>
    <dbReference type="NCBI Taxonomy" id="154117"/>
    <lineage>
        <taxon>Bacteria</taxon>
        <taxon>Bacillati</taxon>
        <taxon>Actinomycetota</taxon>
        <taxon>Actinomycetes</taxon>
        <taxon>Micrococcales</taxon>
        <taxon>Bogoriellaceae</taxon>
        <taxon>Georgenia</taxon>
    </lineage>
</organism>
<evidence type="ECO:0000259" key="11">
    <source>
        <dbReference type="Pfam" id="PF00696"/>
    </source>
</evidence>
<dbReference type="EC" id="2.7.2.8" evidence="9"/>
<dbReference type="InterPro" id="IPR036393">
    <property type="entry name" value="AceGlu_kinase-like_sf"/>
</dbReference>
<feature type="domain" description="Aspartate/glutamate/uridylate kinase" evidence="11">
    <location>
        <begin position="44"/>
        <end position="286"/>
    </location>
</feature>
<keyword evidence="3 9" id="KW-0028">Amino-acid biosynthesis</keyword>
<dbReference type="InterPro" id="IPR041727">
    <property type="entry name" value="NAGK-C"/>
</dbReference>
<keyword evidence="4 9" id="KW-0808">Transferase</keyword>
<feature type="binding site" evidence="9">
    <location>
        <position position="206"/>
    </location>
    <ligand>
        <name>substrate</name>
    </ligand>
</feature>
<dbReference type="UniPathway" id="UPA00068">
    <property type="reaction ID" value="UER00107"/>
</dbReference>
<evidence type="ECO:0000256" key="9">
    <source>
        <dbReference type="HAMAP-Rule" id="MF_00082"/>
    </source>
</evidence>
<dbReference type="PANTHER" id="PTHR23342:SF0">
    <property type="entry name" value="N-ACETYLGLUTAMATE SYNTHASE, MITOCHONDRIAL"/>
    <property type="match status" value="1"/>
</dbReference>
<evidence type="ECO:0000256" key="4">
    <source>
        <dbReference type="ARBA" id="ARBA00022679"/>
    </source>
</evidence>
<dbReference type="PANTHER" id="PTHR23342">
    <property type="entry name" value="N-ACETYLGLUTAMATE SYNTHASE"/>
    <property type="match status" value="1"/>
</dbReference>
<evidence type="ECO:0000313" key="13">
    <source>
        <dbReference type="Proteomes" id="UP000280726"/>
    </source>
</evidence>
<dbReference type="OrthoDB" id="9803155at2"/>
<dbReference type="Proteomes" id="UP000280726">
    <property type="component" value="Unassembled WGS sequence"/>
</dbReference>
<dbReference type="SUPFAM" id="SSF53633">
    <property type="entry name" value="Carbamate kinase-like"/>
    <property type="match status" value="1"/>
</dbReference>
<evidence type="ECO:0000256" key="7">
    <source>
        <dbReference type="ARBA" id="ARBA00022840"/>
    </source>
</evidence>
<keyword evidence="9" id="KW-0963">Cytoplasm</keyword>
<dbReference type="HAMAP" id="MF_00082">
    <property type="entry name" value="ArgB"/>
    <property type="match status" value="1"/>
</dbReference>
<keyword evidence="2 9" id="KW-0055">Arginine biosynthesis</keyword>
<dbReference type="PIRSF" id="PIRSF000728">
    <property type="entry name" value="NAGK"/>
    <property type="match status" value="1"/>
</dbReference>
<dbReference type="GO" id="GO:0003991">
    <property type="term" value="F:acetylglutamate kinase activity"/>
    <property type="evidence" value="ECO:0007669"/>
    <property type="project" value="UniProtKB-UniRule"/>
</dbReference>
<reference evidence="12 13" key="1">
    <citation type="submission" date="2018-11" db="EMBL/GenBank/DDBJ databases">
        <title>Sequencing the genomes of 1000 actinobacteria strains.</title>
        <authorList>
            <person name="Klenk H.-P."/>
        </authorList>
    </citation>
    <scope>NUCLEOTIDE SEQUENCE [LARGE SCALE GENOMIC DNA]</scope>
    <source>
        <strain evidence="12 13">DSM 14418</strain>
    </source>
</reference>
<evidence type="ECO:0000256" key="8">
    <source>
        <dbReference type="ARBA" id="ARBA00048141"/>
    </source>
</evidence>
<accession>A0A3N4ZQU0</accession>
<comment type="subcellular location">
    <subcellularLocation>
        <location evidence="9">Cytoplasm</location>
    </subcellularLocation>
</comment>
<keyword evidence="6 9" id="KW-0418">Kinase</keyword>
<dbReference type="Pfam" id="PF00696">
    <property type="entry name" value="AA_kinase"/>
    <property type="match status" value="1"/>
</dbReference>
<dbReference type="InterPro" id="IPR037528">
    <property type="entry name" value="ArgB"/>
</dbReference>
<feature type="site" description="Transition state stabilizer" evidence="9">
    <location>
        <position position="267"/>
    </location>
</feature>
<comment type="catalytic activity">
    <reaction evidence="8 9">
        <text>N-acetyl-L-glutamate + ATP = N-acetyl-L-glutamyl 5-phosphate + ADP</text>
        <dbReference type="Rhea" id="RHEA:14629"/>
        <dbReference type="ChEBI" id="CHEBI:30616"/>
        <dbReference type="ChEBI" id="CHEBI:44337"/>
        <dbReference type="ChEBI" id="CHEBI:57936"/>
        <dbReference type="ChEBI" id="CHEBI:456216"/>
        <dbReference type="EC" id="2.7.2.8"/>
    </reaction>
</comment>
<feature type="site" description="Transition state stabilizer" evidence="9">
    <location>
        <position position="48"/>
    </location>
</feature>
<keyword evidence="13" id="KW-1185">Reference proteome</keyword>
<dbReference type="NCBIfam" id="TIGR00761">
    <property type="entry name" value="argB"/>
    <property type="match status" value="1"/>
</dbReference>
<comment type="pathway">
    <text evidence="1 9">Amino-acid biosynthesis; L-arginine biosynthesis; N(2)-acetyl-L-ornithine from L-glutamate: step 2/4.</text>
</comment>
<dbReference type="EMBL" id="RKRA01000001">
    <property type="protein sequence ID" value="RPF27958.1"/>
    <property type="molecule type" value="Genomic_DNA"/>
</dbReference>
<feature type="binding site" evidence="9">
    <location>
        <begin position="83"/>
        <end position="84"/>
    </location>
    <ligand>
        <name>substrate</name>
    </ligand>
</feature>
<evidence type="ECO:0000313" key="12">
    <source>
        <dbReference type="EMBL" id="RPF27958.1"/>
    </source>
</evidence>